<reference evidence="3 4" key="1">
    <citation type="submission" date="2018-11" db="EMBL/GenBank/DDBJ databases">
        <authorList>
            <person name="Wuyts S."/>
        </authorList>
    </citation>
    <scope>NUCLEOTIDE SEQUENCE [LARGE SCALE GENOMIC DNA]</scope>
    <source>
        <strain evidence="3">Lactobacillus mudanjiangensis AMBF249</strain>
    </source>
</reference>
<name>A0A660DU77_9LACO</name>
<keyword evidence="1" id="KW-0175">Coiled coil</keyword>
<protein>
    <recommendedName>
        <fullName evidence="2">DUF2326 domain-containing protein</fullName>
    </recommendedName>
</protein>
<dbReference type="AlphaFoldDB" id="A0A660DU77"/>
<dbReference type="Pfam" id="PF10088">
    <property type="entry name" value="DUF2326"/>
    <property type="match status" value="1"/>
</dbReference>
<dbReference type="InterPro" id="IPR018760">
    <property type="entry name" value="DUF2326"/>
</dbReference>
<dbReference type="Proteomes" id="UP000289996">
    <property type="component" value="Unassembled WGS sequence"/>
</dbReference>
<feature type="domain" description="DUF2326" evidence="2">
    <location>
        <begin position="442"/>
        <end position="560"/>
    </location>
</feature>
<evidence type="ECO:0000313" key="3">
    <source>
        <dbReference type="EMBL" id="VDG26749.1"/>
    </source>
</evidence>
<proteinExistence type="predicted"/>
<accession>A0A660DU77</accession>
<feature type="coiled-coil region" evidence="1">
    <location>
        <begin position="373"/>
        <end position="420"/>
    </location>
</feature>
<dbReference type="RefSeq" id="WP_165449983.1">
    <property type="nucleotide sequence ID" value="NZ_UYIG01000001.1"/>
</dbReference>
<sequence length="584" mass="68153">MFIKNLKIVNRVDDYILRDVEFHKGANLVIDTDSSKKHNKVGKTTFLKLIDVALGANDRKNIYYDSETNSTEEKLEQYITENKTAVQLNIVDNIEEVSEEHFLEVGLYKGGHYSIDSKKIKQQEYRENLKKIFFKVDETKPTFRQLINSFVRISMSGDTTAFLRNLPRTSNANYRAVYNFLFDISDPKIDEERGEIQKKLRAMILIENQFRDVQHVQEISEIKQIISALKNEREIVHRQLGDIVSEKDFKANRERLSSVREQYSNLSIQIEQLQYQLKNNKDLIFETQTDEKNSIDDNLTKSFFNEVKEILPTVKKSFDDLVLFNQQLYKNKLIYLKEVRDETSAQILKLEKQKNTLVQGNRTLLALVENDKLDEYNELAQKLSQRDREISEQEQILNTLEAFNVKKNEYERKIEKLTMNNNDSTYLSKLECFNKYFTRFAEQINGERPLLTYNPDSEKFPLSIRELSGTSTGTRKSLIAAYDLAYQNFAEVEKKKIPNFIIHDVLENIEGSNLKTTLNMAESIGTQYIVAVLKEKLTSSGIDGVTQERLHIVKLSETKKVFYDSRNNNLTEDTMYKQRGKKQG</sequence>
<evidence type="ECO:0000313" key="4">
    <source>
        <dbReference type="Proteomes" id="UP000289996"/>
    </source>
</evidence>
<organism evidence="3 4">
    <name type="scientific">Lactiplantibacillus mudanjiangensis</name>
    <dbReference type="NCBI Taxonomy" id="1296538"/>
    <lineage>
        <taxon>Bacteria</taxon>
        <taxon>Bacillati</taxon>
        <taxon>Bacillota</taxon>
        <taxon>Bacilli</taxon>
        <taxon>Lactobacillales</taxon>
        <taxon>Lactobacillaceae</taxon>
        <taxon>Lactiplantibacillus</taxon>
    </lineage>
</organism>
<dbReference type="EMBL" id="UYIG01000001">
    <property type="protein sequence ID" value="VDG26749.1"/>
    <property type="molecule type" value="Genomic_DNA"/>
</dbReference>
<evidence type="ECO:0000259" key="2">
    <source>
        <dbReference type="Pfam" id="PF10088"/>
    </source>
</evidence>
<gene>
    <name evidence="3" type="ORF">MUDAN_MDHGFNIF_00152</name>
</gene>
<evidence type="ECO:0000256" key="1">
    <source>
        <dbReference type="SAM" id="Coils"/>
    </source>
</evidence>
<keyword evidence="4" id="KW-1185">Reference proteome</keyword>